<proteinExistence type="inferred from homology"/>
<keyword evidence="4 9" id="KW-0812">Transmembrane</keyword>
<dbReference type="AlphaFoldDB" id="A0A7R9CX76"/>
<reference evidence="11" key="1">
    <citation type="submission" date="2020-11" db="EMBL/GenBank/DDBJ databases">
        <authorList>
            <person name="Tran Van P."/>
        </authorList>
    </citation>
    <scope>NUCLEOTIDE SEQUENCE</scope>
</reference>
<keyword evidence="5 9" id="KW-1133">Transmembrane helix</keyword>
<evidence type="ECO:0000256" key="7">
    <source>
        <dbReference type="ARBA" id="ARBA00023170"/>
    </source>
</evidence>
<keyword evidence="8" id="KW-0325">Glycoprotein</keyword>
<evidence type="ECO:0000256" key="5">
    <source>
        <dbReference type="ARBA" id="ARBA00022989"/>
    </source>
</evidence>
<evidence type="ECO:0000259" key="10">
    <source>
        <dbReference type="Pfam" id="PF00060"/>
    </source>
</evidence>
<dbReference type="GO" id="GO:0005886">
    <property type="term" value="C:plasma membrane"/>
    <property type="evidence" value="ECO:0007669"/>
    <property type="project" value="UniProtKB-SubCell"/>
</dbReference>
<dbReference type="GO" id="GO:0050906">
    <property type="term" value="P:detection of stimulus involved in sensory perception"/>
    <property type="evidence" value="ECO:0007669"/>
    <property type="project" value="UniProtKB-ARBA"/>
</dbReference>
<protein>
    <recommendedName>
        <fullName evidence="10">Ionotropic glutamate receptor C-terminal domain-containing protein</fullName>
    </recommendedName>
</protein>
<keyword evidence="3" id="KW-1003">Cell membrane</keyword>
<evidence type="ECO:0000256" key="8">
    <source>
        <dbReference type="ARBA" id="ARBA00023180"/>
    </source>
</evidence>
<feature type="domain" description="Ionotropic glutamate receptor C-terminal" evidence="10">
    <location>
        <begin position="64"/>
        <end position="315"/>
    </location>
</feature>
<feature type="transmembrane region" description="Helical" evidence="9">
    <location>
        <begin position="132"/>
        <end position="154"/>
    </location>
</feature>
<accession>A0A7R9CX76</accession>
<dbReference type="PANTHER" id="PTHR42643:SF24">
    <property type="entry name" value="IONOTROPIC RECEPTOR 60A"/>
    <property type="match status" value="1"/>
</dbReference>
<evidence type="ECO:0000256" key="4">
    <source>
        <dbReference type="ARBA" id="ARBA00022692"/>
    </source>
</evidence>
<feature type="transmembrane region" description="Helical" evidence="9">
    <location>
        <begin position="66"/>
        <end position="87"/>
    </location>
</feature>
<sequence>MNFGPLQSNVRQCRNVLCSYSLLLRRVNWGQDDEGDNPLMNSMYIRQPSVSDLSWRYFIMPFSSRLWLAMVASMCVTVLTLVFLYLMGERFLPYQEGAEIQTCSTCLLKIIGIFCQQGVLVDLLYTSHRLVYLLTHLVAVVLLAVYSGALYYTLTFKTFDLPLDSLQALLDSRKYKLGVVENSVHYNQFSESTSLLYRQVYQKLIAPELNNLPSTVKEGLQRVCKLDNYVFVSSSVFVNTYLKDLECTVVSLDKISHKVQSAYPFIKGSPYFRIFNFNCLRGLQCFSYCSQSLVKSRTAVGSPRSFTLDTSFILLQNLNYFGYDNLRAHPHVSDHLLKYNPQPYSKLLPGPASHPSNDTFKISASCTRKQHQDSIPFSTTMRPPKRVLAKLTPEQLGSPSTPFLPSVSLILVLPYGHNVHDMARAALMLWQHNRRNSIFFYCCEDP</sequence>
<gene>
    <name evidence="11" type="ORF">TCEB3V08_LOCUS7242</name>
</gene>
<evidence type="ECO:0000256" key="6">
    <source>
        <dbReference type="ARBA" id="ARBA00023136"/>
    </source>
</evidence>
<name>A0A7R9CX76_TIMCR</name>
<evidence type="ECO:0000313" key="11">
    <source>
        <dbReference type="EMBL" id="CAD7403920.1"/>
    </source>
</evidence>
<keyword evidence="7" id="KW-0675">Receptor</keyword>
<comment type="subcellular location">
    <subcellularLocation>
        <location evidence="1">Cell membrane</location>
        <topology evidence="1">Multi-pass membrane protein</topology>
    </subcellularLocation>
</comment>
<dbReference type="EMBL" id="OC319001">
    <property type="protein sequence ID" value="CAD7403920.1"/>
    <property type="molecule type" value="Genomic_DNA"/>
</dbReference>
<organism evidence="11">
    <name type="scientific">Timema cristinae</name>
    <name type="common">Walking stick</name>
    <dbReference type="NCBI Taxonomy" id="61476"/>
    <lineage>
        <taxon>Eukaryota</taxon>
        <taxon>Metazoa</taxon>
        <taxon>Ecdysozoa</taxon>
        <taxon>Arthropoda</taxon>
        <taxon>Hexapoda</taxon>
        <taxon>Insecta</taxon>
        <taxon>Pterygota</taxon>
        <taxon>Neoptera</taxon>
        <taxon>Polyneoptera</taxon>
        <taxon>Phasmatodea</taxon>
        <taxon>Timematodea</taxon>
        <taxon>Timematoidea</taxon>
        <taxon>Timematidae</taxon>
        <taxon>Timema</taxon>
    </lineage>
</organism>
<evidence type="ECO:0000256" key="1">
    <source>
        <dbReference type="ARBA" id="ARBA00004651"/>
    </source>
</evidence>
<evidence type="ECO:0000256" key="2">
    <source>
        <dbReference type="ARBA" id="ARBA00008685"/>
    </source>
</evidence>
<dbReference type="Gene3D" id="1.10.287.70">
    <property type="match status" value="1"/>
</dbReference>
<keyword evidence="6 9" id="KW-0472">Membrane</keyword>
<dbReference type="InterPro" id="IPR052192">
    <property type="entry name" value="Insect_Ionotropic_Sensory_Rcpt"/>
</dbReference>
<dbReference type="PANTHER" id="PTHR42643">
    <property type="entry name" value="IONOTROPIC RECEPTOR 20A-RELATED"/>
    <property type="match status" value="1"/>
</dbReference>
<evidence type="ECO:0000256" key="9">
    <source>
        <dbReference type="SAM" id="Phobius"/>
    </source>
</evidence>
<dbReference type="GO" id="GO:0015276">
    <property type="term" value="F:ligand-gated monoatomic ion channel activity"/>
    <property type="evidence" value="ECO:0007669"/>
    <property type="project" value="InterPro"/>
</dbReference>
<evidence type="ECO:0000256" key="3">
    <source>
        <dbReference type="ARBA" id="ARBA00022475"/>
    </source>
</evidence>
<dbReference type="InterPro" id="IPR001320">
    <property type="entry name" value="Iontro_rcpt_C"/>
</dbReference>
<comment type="similarity">
    <text evidence="2">Belongs to the glutamate-gated ion channel (TC 1.A.10.1) family.</text>
</comment>
<dbReference type="Pfam" id="PF00060">
    <property type="entry name" value="Lig_chan"/>
    <property type="match status" value="1"/>
</dbReference>